<dbReference type="InterPro" id="IPR011856">
    <property type="entry name" value="tRNA_endonuc-like_dom_sf"/>
</dbReference>
<dbReference type="OrthoDB" id="3764233at2"/>
<proteinExistence type="predicted"/>
<dbReference type="InterPro" id="IPR007560">
    <property type="entry name" value="Restrct_endonuc_IV_Mrr"/>
</dbReference>
<dbReference type="SUPFAM" id="SSF52980">
    <property type="entry name" value="Restriction endonuclease-like"/>
    <property type="match status" value="1"/>
</dbReference>
<comment type="caution">
    <text evidence="2">The sequence shown here is derived from an EMBL/GenBank/DDBJ whole genome shotgun (WGS) entry which is preliminary data.</text>
</comment>
<dbReference type="Gene3D" id="3.40.1350.10">
    <property type="match status" value="1"/>
</dbReference>
<evidence type="ECO:0000313" key="3">
    <source>
        <dbReference type="Proteomes" id="UP000292027"/>
    </source>
</evidence>
<dbReference type="Pfam" id="PF04471">
    <property type="entry name" value="Mrr_cat"/>
    <property type="match status" value="1"/>
</dbReference>
<sequence>MQARVVVDTWEEAERLAAWHMKSLGFADAAVTGAGNDGGIDVRSAQAVAQVKYYAQAPVGAPAVQQLRGAAYDRQWAIFYSLSPYTAAASDFADSAGVALFSYDLAGNVAAVNGPAKSLAATAGVDEAARPEIFELHRSVQGSVQSMVDREPAVMRRILEFAARARQEGGHWAVVAQQVIDILSENSKSLQYLLASSNGSVDSALLESLEAIILSNRRAASMLSIDVDRISRA</sequence>
<evidence type="ECO:0000313" key="2">
    <source>
        <dbReference type="EMBL" id="RZU16342.1"/>
    </source>
</evidence>
<gene>
    <name evidence="2" type="ORF">EV645_3897</name>
</gene>
<reference evidence="2 3" key="1">
    <citation type="journal article" date="2015" name="Stand. Genomic Sci.">
        <title>Genomic Encyclopedia of Bacterial and Archaeal Type Strains, Phase III: the genomes of soil and plant-associated and newly described type strains.</title>
        <authorList>
            <person name="Whitman W.B."/>
            <person name="Woyke T."/>
            <person name="Klenk H.P."/>
            <person name="Zhou Y."/>
            <person name="Lilburn T.G."/>
            <person name="Beck B.J."/>
            <person name="De Vos P."/>
            <person name="Vandamme P."/>
            <person name="Eisen J.A."/>
            <person name="Garrity G."/>
            <person name="Hugenholtz P."/>
            <person name="Kyrpides N.C."/>
        </authorList>
    </citation>
    <scope>NUCLEOTIDE SEQUENCE [LARGE SCALE GENOMIC DNA]</scope>
    <source>
        <strain evidence="2 3">VKM Ac-2540</strain>
    </source>
</reference>
<protein>
    <submittedName>
        <fullName evidence="2">Restriction endonuclease</fullName>
    </submittedName>
</protein>
<evidence type="ECO:0000259" key="1">
    <source>
        <dbReference type="Pfam" id="PF04471"/>
    </source>
</evidence>
<dbReference type="GO" id="GO:0003677">
    <property type="term" value="F:DNA binding"/>
    <property type="evidence" value="ECO:0007669"/>
    <property type="project" value="InterPro"/>
</dbReference>
<name>A0A4Q7X0F3_9ACTN</name>
<keyword evidence="2" id="KW-0378">Hydrolase</keyword>
<dbReference type="EMBL" id="SHKR01000012">
    <property type="protein sequence ID" value="RZU16342.1"/>
    <property type="molecule type" value="Genomic_DNA"/>
</dbReference>
<accession>A0A4Q7X0F3</accession>
<organism evidence="2 3">
    <name type="scientific">Kribbella rubisoli</name>
    <dbReference type="NCBI Taxonomy" id="3075929"/>
    <lineage>
        <taxon>Bacteria</taxon>
        <taxon>Bacillati</taxon>
        <taxon>Actinomycetota</taxon>
        <taxon>Actinomycetes</taxon>
        <taxon>Propionibacteriales</taxon>
        <taxon>Kribbellaceae</taxon>
        <taxon>Kribbella</taxon>
    </lineage>
</organism>
<dbReference type="GO" id="GO:0009307">
    <property type="term" value="P:DNA restriction-modification system"/>
    <property type="evidence" value="ECO:0007669"/>
    <property type="project" value="InterPro"/>
</dbReference>
<dbReference type="AlphaFoldDB" id="A0A4Q7X0F3"/>
<dbReference type="RefSeq" id="WP_157997107.1">
    <property type="nucleotide sequence ID" value="NZ_SHKR01000012.1"/>
</dbReference>
<dbReference type="GO" id="GO:0004519">
    <property type="term" value="F:endonuclease activity"/>
    <property type="evidence" value="ECO:0007669"/>
    <property type="project" value="UniProtKB-KW"/>
</dbReference>
<feature type="domain" description="Restriction endonuclease type IV Mrr" evidence="1">
    <location>
        <begin position="9"/>
        <end position="102"/>
    </location>
</feature>
<dbReference type="InterPro" id="IPR011335">
    <property type="entry name" value="Restrct_endonuc-II-like"/>
</dbReference>
<keyword evidence="3" id="KW-1185">Reference proteome</keyword>
<keyword evidence="2" id="KW-0540">Nuclease</keyword>
<keyword evidence="2" id="KW-0255">Endonuclease</keyword>
<dbReference type="Proteomes" id="UP000292027">
    <property type="component" value="Unassembled WGS sequence"/>
</dbReference>